<reference evidence="2 3" key="1">
    <citation type="submission" date="2017-05" db="EMBL/GenBank/DDBJ databases">
        <authorList>
            <person name="Varghese N."/>
            <person name="Submissions S."/>
        </authorList>
    </citation>
    <scope>NUCLEOTIDE SEQUENCE [LARGE SCALE GENOMIC DNA]</scope>
    <source>
        <strain evidence="2 3">DSM 15360</strain>
    </source>
</reference>
<accession>A0ABY1P0V7</accession>
<keyword evidence="1" id="KW-0472">Membrane</keyword>
<proteinExistence type="predicted"/>
<dbReference type="RefSeq" id="WP_283412936.1">
    <property type="nucleotide sequence ID" value="NZ_FXUA01000003.1"/>
</dbReference>
<keyword evidence="1" id="KW-1133">Transmembrane helix</keyword>
<comment type="caution">
    <text evidence="2">The sequence shown here is derived from an EMBL/GenBank/DDBJ whole genome shotgun (WGS) entry which is preliminary data.</text>
</comment>
<feature type="transmembrane region" description="Helical" evidence="1">
    <location>
        <begin position="48"/>
        <end position="64"/>
    </location>
</feature>
<evidence type="ECO:0000256" key="1">
    <source>
        <dbReference type="SAM" id="Phobius"/>
    </source>
</evidence>
<evidence type="ECO:0000313" key="2">
    <source>
        <dbReference type="EMBL" id="SMP22266.1"/>
    </source>
</evidence>
<protein>
    <recommendedName>
        <fullName evidence="4">FUSC family protein</fullName>
    </recommendedName>
</protein>
<gene>
    <name evidence="2" type="ORF">SAMN06265367_103423</name>
</gene>
<name>A0ABY1P0V7_9BACT</name>
<evidence type="ECO:0000313" key="3">
    <source>
        <dbReference type="Proteomes" id="UP001157915"/>
    </source>
</evidence>
<keyword evidence="1" id="KW-0812">Transmembrane</keyword>
<keyword evidence="3" id="KW-1185">Reference proteome</keyword>
<dbReference type="Proteomes" id="UP001157915">
    <property type="component" value="Unassembled WGS sequence"/>
</dbReference>
<sequence length="83" mass="9504">MTKEELSALTDQELLDKAKKTKTNSLINALFIGVMIGVIIFSIWKNTIGLFTLIPLIFAFKLFNNSKNDKALKELLKERKLNY</sequence>
<organism evidence="2 3">
    <name type="scientific">Algoriphagus winogradskyi</name>
    <dbReference type="NCBI Taxonomy" id="237017"/>
    <lineage>
        <taxon>Bacteria</taxon>
        <taxon>Pseudomonadati</taxon>
        <taxon>Bacteroidota</taxon>
        <taxon>Cytophagia</taxon>
        <taxon>Cytophagales</taxon>
        <taxon>Cyclobacteriaceae</taxon>
        <taxon>Algoriphagus</taxon>
    </lineage>
</organism>
<dbReference type="EMBL" id="FXUA01000003">
    <property type="protein sequence ID" value="SMP22266.1"/>
    <property type="molecule type" value="Genomic_DNA"/>
</dbReference>
<evidence type="ECO:0008006" key="4">
    <source>
        <dbReference type="Google" id="ProtNLM"/>
    </source>
</evidence>
<feature type="transmembrane region" description="Helical" evidence="1">
    <location>
        <begin position="25"/>
        <end position="42"/>
    </location>
</feature>